<organism evidence="1">
    <name type="scientific">marine sediment metagenome</name>
    <dbReference type="NCBI Taxonomy" id="412755"/>
    <lineage>
        <taxon>unclassified sequences</taxon>
        <taxon>metagenomes</taxon>
        <taxon>ecological metagenomes</taxon>
    </lineage>
</organism>
<proteinExistence type="predicted"/>
<evidence type="ECO:0000313" key="1">
    <source>
        <dbReference type="EMBL" id="KKL79187.1"/>
    </source>
</evidence>
<reference evidence="1" key="1">
    <citation type="journal article" date="2015" name="Nature">
        <title>Complex archaea that bridge the gap between prokaryotes and eukaryotes.</title>
        <authorList>
            <person name="Spang A."/>
            <person name="Saw J.H."/>
            <person name="Jorgensen S.L."/>
            <person name="Zaremba-Niedzwiedzka K."/>
            <person name="Martijn J."/>
            <person name="Lind A.E."/>
            <person name="van Eijk R."/>
            <person name="Schleper C."/>
            <person name="Guy L."/>
            <person name="Ettema T.J."/>
        </authorList>
    </citation>
    <scope>NUCLEOTIDE SEQUENCE</scope>
</reference>
<dbReference type="AlphaFoldDB" id="A0A0F9HVN3"/>
<protein>
    <submittedName>
        <fullName evidence="1">Uncharacterized protein</fullName>
    </submittedName>
</protein>
<sequence>MNLSEEINKKTEENFSITLRGELEIQFNENITKIADIDVSAKNSEMLLGKILNQITLLGLSTAKEAIQLLVKKQGGS</sequence>
<accession>A0A0F9HVN3</accession>
<dbReference type="EMBL" id="LAZR01023239">
    <property type="protein sequence ID" value="KKL79187.1"/>
    <property type="molecule type" value="Genomic_DNA"/>
</dbReference>
<name>A0A0F9HVN3_9ZZZZ</name>
<gene>
    <name evidence="1" type="ORF">LCGC14_2017320</name>
</gene>
<comment type="caution">
    <text evidence="1">The sequence shown here is derived from an EMBL/GenBank/DDBJ whole genome shotgun (WGS) entry which is preliminary data.</text>
</comment>